<feature type="transmembrane region" description="Helical" evidence="46">
    <location>
        <begin position="283"/>
        <end position="301"/>
    </location>
</feature>
<evidence type="ECO:0000256" key="4">
    <source>
        <dbReference type="ARBA" id="ARBA00022448"/>
    </source>
</evidence>
<evidence type="ECO:0000256" key="9">
    <source>
        <dbReference type="ARBA" id="ARBA00022927"/>
    </source>
</evidence>
<evidence type="ECO:0000313" key="47">
    <source>
        <dbReference type="Ensembl" id="ENSLCAP00010058760.1"/>
    </source>
</evidence>
<dbReference type="Proteomes" id="UP000314980">
    <property type="component" value="Unassembled WGS sequence"/>
</dbReference>
<dbReference type="PROSITE" id="PS01023">
    <property type="entry name" value="PTR2_2"/>
    <property type="match status" value="1"/>
</dbReference>
<evidence type="ECO:0000256" key="32">
    <source>
        <dbReference type="ARBA" id="ARBA00050390"/>
    </source>
</evidence>
<keyword evidence="11 46" id="KW-0472">Membrane</keyword>
<dbReference type="GO" id="GO:0015031">
    <property type="term" value="P:protein transport"/>
    <property type="evidence" value="ECO:0007669"/>
    <property type="project" value="UniProtKB-KW"/>
</dbReference>
<evidence type="ECO:0000256" key="23">
    <source>
        <dbReference type="ARBA" id="ARBA00036905"/>
    </source>
</evidence>
<comment type="catalytic activity">
    <reaction evidence="17">
        <text>glycyl-L-glutamate(out) + 2 H(+)(out) = glycyl-L-glutamate(in) + 2 H(+)(in)</text>
        <dbReference type="Rhea" id="RHEA:71691"/>
        <dbReference type="ChEBI" id="CHEBI:15378"/>
        <dbReference type="ChEBI" id="CHEBI:73784"/>
    </reaction>
    <physiologicalReaction direction="left-to-right" evidence="17">
        <dbReference type="Rhea" id="RHEA:71692"/>
    </physiologicalReaction>
</comment>
<evidence type="ECO:0000256" key="42">
    <source>
        <dbReference type="ARBA" id="ARBA00052370"/>
    </source>
</evidence>
<dbReference type="InterPro" id="IPR000109">
    <property type="entry name" value="POT_fam"/>
</dbReference>
<keyword evidence="12" id="KW-0325">Glycoprotein</keyword>
<evidence type="ECO:0000256" key="7">
    <source>
        <dbReference type="ARBA" id="ARBA00022847"/>
    </source>
</evidence>
<dbReference type="AlphaFoldDB" id="A0A4W6G4Q9"/>
<comment type="catalytic activity">
    <reaction evidence="13">
        <text>glycyl-sarcosine(out) + H(+)(out) = glycyl-sarcosine(in) + H(+)(in)</text>
        <dbReference type="Rhea" id="RHEA:64396"/>
        <dbReference type="ChEBI" id="CHEBI:15378"/>
        <dbReference type="ChEBI" id="CHEBI:155838"/>
    </reaction>
    <physiologicalReaction direction="left-to-right" evidence="13">
        <dbReference type="Rhea" id="RHEA:64397"/>
    </physiologicalReaction>
</comment>
<comment type="catalytic activity">
    <reaction evidence="20">
        <text>glycyl-L-proline(out) + H(+)(out) = glycyl-L-proline(in) + H(+)(in)</text>
        <dbReference type="Rhea" id="RHEA:64428"/>
        <dbReference type="ChEBI" id="CHEBI:15378"/>
        <dbReference type="ChEBI" id="CHEBI:73779"/>
    </reaction>
    <physiologicalReaction direction="left-to-right" evidence="20">
        <dbReference type="Rhea" id="RHEA:64429"/>
    </physiologicalReaction>
</comment>
<comment type="catalytic activity">
    <reaction evidence="23">
        <text>glycylglycyl-L-isoleucine(out) + H(+)(out) = glycylglycyl-L-isoleucine(in) + H(+)(in)</text>
        <dbReference type="Rhea" id="RHEA:64436"/>
        <dbReference type="ChEBI" id="CHEBI:15378"/>
        <dbReference type="ChEBI" id="CHEBI:155850"/>
    </reaction>
    <physiologicalReaction direction="left-to-right" evidence="23">
        <dbReference type="Rhea" id="RHEA:64437"/>
    </physiologicalReaction>
</comment>
<comment type="catalytic activity">
    <reaction evidence="14">
        <text>a dipeptide(out) + H(+)(out) = a dipeptide(in) + H(+)(in)</text>
        <dbReference type="Rhea" id="RHEA:64392"/>
        <dbReference type="ChEBI" id="CHEBI:15378"/>
        <dbReference type="ChEBI" id="CHEBI:90799"/>
    </reaction>
    <physiologicalReaction direction="left-to-right" evidence="14">
        <dbReference type="Rhea" id="RHEA:64393"/>
    </physiologicalReaction>
</comment>
<keyword evidence="4 45" id="KW-0813">Transport</keyword>
<evidence type="ECO:0000256" key="43">
    <source>
        <dbReference type="ARBA" id="ARBA00052549"/>
    </source>
</evidence>
<keyword evidence="7" id="KW-0769">Symport</keyword>
<comment type="catalytic activity">
    <reaction evidence="32">
        <text>L-alanyl-L-valine(out) + H(+)(out) = L-alanyl-L-valine(in) + H(+)(in)</text>
        <dbReference type="Rhea" id="RHEA:72615"/>
        <dbReference type="ChEBI" id="CHEBI:15378"/>
        <dbReference type="ChEBI" id="CHEBI:192471"/>
    </reaction>
    <physiologicalReaction direction="left-to-right" evidence="32">
        <dbReference type="Rhea" id="RHEA:72616"/>
    </physiologicalReaction>
</comment>
<evidence type="ECO:0000256" key="31">
    <source>
        <dbReference type="ARBA" id="ARBA00050377"/>
    </source>
</evidence>
<evidence type="ECO:0000256" key="12">
    <source>
        <dbReference type="ARBA" id="ARBA00023180"/>
    </source>
</evidence>
<evidence type="ECO:0000256" key="17">
    <source>
        <dbReference type="ARBA" id="ARBA00036064"/>
    </source>
</evidence>
<evidence type="ECO:0000256" key="40">
    <source>
        <dbReference type="ARBA" id="ARBA00052105"/>
    </source>
</evidence>
<comment type="catalytic activity">
    <reaction evidence="37">
        <text>L-alanyl-L-prolylglycine(out) + H(+)(out) = L-alanyl-L-prolylglycine(in) + H(+)(in)</text>
        <dbReference type="Rhea" id="RHEA:64432"/>
        <dbReference type="ChEBI" id="CHEBI:15378"/>
        <dbReference type="ChEBI" id="CHEBI:155849"/>
    </reaction>
    <physiologicalReaction direction="left-to-right" evidence="37">
        <dbReference type="Rhea" id="RHEA:64433"/>
    </physiologicalReaction>
</comment>
<dbReference type="GO" id="GO:0016324">
    <property type="term" value="C:apical plasma membrane"/>
    <property type="evidence" value="ECO:0007669"/>
    <property type="project" value="UniProtKB-SubCell"/>
</dbReference>
<evidence type="ECO:0000256" key="46">
    <source>
        <dbReference type="SAM" id="Phobius"/>
    </source>
</evidence>
<evidence type="ECO:0000256" key="19">
    <source>
        <dbReference type="ARBA" id="ARBA00036347"/>
    </source>
</evidence>
<comment type="catalytic activity">
    <reaction evidence="16">
        <text>glycyl-L-leucine(out) + H(+)(out) = glycyl-L-leucine(in) + H(+)(in)</text>
        <dbReference type="Rhea" id="RHEA:71675"/>
        <dbReference type="ChEBI" id="CHEBI:15378"/>
        <dbReference type="ChEBI" id="CHEBI:143163"/>
    </reaction>
    <physiologicalReaction direction="left-to-right" evidence="16">
        <dbReference type="Rhea" id="RHEA:71676"/>
    </physiologicalReaction>
</comment>
<evidence type="ECO:0000256" key="26">
    <source>
        <dbReference type="ARBA" id="ARBA00042837"/>
    </source>
</evidence>
<evidence type="ECO:0000256" key="27">
    <source>
        <dbReference type="ARBA" id="ARBA00043099"/>
    </source>
</evidence>
<comment type="catalytic activity">
    <reaction evidence="42">
        <text>L-alanyl-L-aspartate(out) + 2 H(+)(out) = L-alanyl-L-aspartate(in) + 2 H(+)(in)</text>
        <dbReference type="Rhea" id="RHEA:71695"/>
        <dbReference type="ChEBI" id="CHEBI:15378"/>
        <dbReference type="ChEBI" id="CHEBI:74363"/>
    </reaction>
    <physiologicalReaction direction="left-to-right" evidence="42">
        <dbReference type="Rhea" id="RHEA:71696"/>
    </physiologicalReaction>
</comment>
<evidence type="ECO:0000256" key="2">
    <source>
        <dbReference type="ARBA" id="ARBA00004651"/>
    </source>
</evidence>
<evidence type="ECO:0000256" key="14">
    <source>
        <dbReference type="ARBA" id="ARBA00023522"/>
    </source>
</evidence>
<evidence type="ECO:0000256" key="35">
    <source>
        <dbReference type="ARBA" id="ARBA00051459"/>
    </source>
</evidence>
<evidence type="ECO:0000256" key="8">
    <source>
        <dbReference type="ARBA" id="ARBA00022856"/>
    </source>
</evidence>
<dbReference type="PROSITE" id="PS01022">
    <property type="entry name" value="PTR2_1"/>
    <property type="match status" value="1"/>
</dbReference>
<feature type="transmembrane region" description="Helical" evidence="46">
    <location>
        <begin position="95"/>
        <end position="117"/>
    </location>
</feature>
<comment type="similarity">
    <text evidence="3 45">Belongs to the major facilitator superfamily. Proton-dependent oligopeptide transporter (POT/PTR) (TC 2.A.17) family.</text>
</comment>
<evidence type="ECO:0000256" key="18">
    <source>
        <dbReference type="ARBA" id="ARBA00036337"/>
    </source>
</evidence>
<keyword evidence="48" id="KW-1185">Reference proteome</keyword>
<name>A0A4W6G4Q9_LATCA</name>
<evidence type="ECO:0000256" key="13">
    <source>
        <dbReference type="ARBA" id="ARBA00023494"/>
    </source>
</evidence>
<evidence type="ECO:0000313" key="48">
    <source>
        <dbReference type="Proteomes" id="UP000314980"/>
    </source>
</evidence>
<comment type="catalytic activity">
    <reaction evidence="15">
        <text>carnosine(out) + H(+)(out) = carnosine(in) + H(+)(in)</text>
        <dbReference type="Rhea" id="RHEA:64404"/>
        <dbReference type="ChEBI" id="CHEBI:15378"/>
        <dbReference type="ChEBI" id="CHEBI:57485"/>
    </reaction>
    <physiologicalReaction direction="left-to-right" evidence="15">
        <dbReference type="Rhea" id="RHEA:64405"/>
    </physiologicalReaction>
</comment>
<comment type="catalytic activity">
    <reaction evidence="33">
        <text>N-acetyl-D-muramoyl-L-alanyl-D-isoglutamine(out) + 2 H(+)(out) = N-acetyl-D-muramoyl-L-alanyl-D-isoglutamine(in) + 2 H(+)(in)</text>
        <dbReference type="Rhea" id="RHEA:64408"/>
        <dbReference type="ChEBI" id="CHEBI:15378"/>
        <dbReference type="ChEBI" id="CHEBI:155830"/>
    </reaction>
</comment>
<organism evidence="47 48">
    <name type="scientific">Lates calcarifer</name>
    <name type="common">Barramundi</name>
    <name type="synonym">Holocentrus calcarifer</name>
    <dbReference type="NCBI Taxonomy" id="8187"/>
    <lineage>
        <taxon>Eukaryota</taxon>
        <taxon>Metazoa</taxon>
        <taxon>Chordata</taxon>
        <taxon>Craniata</taxon>
        <taxon>Vertebrata</taxon>
        <taxon>Euteleostomi</taxon>
        <taxon>Actinopterygii</taxon>
        <taxon>Neopterygii</taxon>
        <taxon>Teleostei</taxon>
        <taxon>Neoteleostei</taxon>
        <taxon>Acanthomorphata</taxon>
        <taxon>Carangaria</taxon>
        <taxon>Carangaria incertae sedis</taxon>
        <taxon>Centropomidae</taxon>
        <taxon>Lates</taxon>
    </lineage>
</organism>
<evidence type="ECO:0000256" key="34">
    <source>
        <dbReference type="ARBA" id="ARBA00051307"/>
    </source>
</evidence>
<dbReference type="FunFam" id="1.20.1250.20:FF:000049">
    <property type="entry name" value="Solute carrier family 15 member 2"/>
    <property type="match status" value="1"/>
</dbReference>
<comment type="catalytic activity">
    <reaction evidence="36">
        <text>L-alanyl-L-lysine(out) + H(+)(out) = L-alanyl-L-lysine(in) + H(+)(in)</text>
        <dbReference type="Rhea" id="RHEA:72611"/>
        <dbReference type="ChEBI" id="CHEBI:15378"/>
        <dbReference type="ChEBI" id="CHEBI:192470"/>
    </reaction>
    <physiologicalReaction direction="left-to-right" evidence="36">
        <dbReference type="Rhea" id="RHEA:72612"/>
    </physiologicalReaction>
</comment>
<sequence length="677" mass="75554">MADKEDPKNGKMGKGKSKVVCGYPLSIFFIVVNEFCERFSYYGMRAVLVLYFKYFLRWDDDLATSIYHTFVALCYLTPILGAIVADSWLGKFKTIIYLSIVYAVGQVAMAVSAIHDITDSDRDGTPDSMTFHIVLSMVGLFLIALGTGGIKPCVAAFGGDQFGEHQDRQRRTFFSVFYLCINGGSLLSTIITPVLRAQECGIYSKQKCYSLAFGVPAALMVVALVVFIIGSGMYYKAEPQGNIMLDVCKCIGVSLAYTICINTFYITAYQQWLKKLLIAQIKMVLKVLFLYIPLPMFWTLFDQKGSRWTLQATTMDGNFGALVIQPDQMQTVNPILILTLVPIMDSLIYPLIKKCGLNFTPLKRMTVGMLLAAIAFVCAALVQIQIDVSTKQLLHSSPYILSGQGFIYFKLTIKGKANSDTEIVENQAITFVGFTDYFLVYFRFVNGMKTAVNVSTAAADFGLIEPFYYSNYSQIKNGKATFTLRSGSQSCEYSTNFGFGSSYTFFIHSTLVFGSNCQDSVTAVEDIKPNSVHMALQIPQYFFITAGEVMFSVTGLEFSYSQAPSNMKAVLQAGWLFTVAIGNFIVLIVAELAKIPKQWAEYVLFASLLVAVCVIFSIMAYFYTYIDPTEIEAQFKKKINEDDEDDKSKPGKAEVEMVKRDSIKCHDEYDKATQTKM</sequence>
<comment type="catalytic activity">
    <reaction evidence="21">
        <text>glycyl-L-glutamine(out) + H(+)(out) = glycyl-L-glutamine(in) + H(+)(in)</text>
        <dbReference type="Rhea" id="RHEA:71671"/>
        <dbReference type="ChEBI" id="CHEBI:15378"/>
        <dbReference type="ChEBI" id="CHEBI:74392"/>
    </reaction>
    <physiologicalReaction direction="left-to-right" evidence="21">
        <dbReference type="Rhea" id="RHEA:71672"/>
    </physiologicalReaction>
    <physiologicalReaction direction="right-to-left" evidence="21">
        <dbReference type="Rhea" id="RHEA:71673"/>
    </physiologicalReaction>
</comment>
<comment type="catalytic activity">
    <reaction evidence="41">
        <text>L-leucyl-L-proline(out) + H(+)(out) = L-leucyl-L-proline(in) + H(+)(in)</text>
        <dbReference type="Rhea" id="RHEA:64424"/>
        <dbReference type="ChEBI" id="CHEBI:15378"/>
        <dbReference type="ChEBI" id="CHEBI:155847"/>
    </reaction>
    <physiologicalReaction direction="left-to-right" evidence="41">
        <dbReference type="Rhea" id="RHEA:64425"/>
    </physiologicalReaction>
</comment>
<accession>A0A4W6G4Q9</accession>
<feature type="transmembrane region" description="Helical" evidence="46">
    <location>
        <begin position="211"/>
        <end position="235"/>
    </location>
</feature>
<evidence type="ECO:0000256" key="24">
    <source>
        <dbReference type="ARBA" id="ARBA00041093"/>
    </source>
</evidence>
<evidence type="ECO:0000256" key="30">
    <source>
        <dbReference type="ARBA" id="ARBA00050357"/>
    </source>
</evidence>
<evidence type="ECO:0000256" key="39">
    <source>
        <dbReference type="ARBA" id="ARBA00052040"/>
    </source>
</evidence>
<protein>
    <recommendedName>
        <fullName evidence="24">Solute carrier family 15 member 1</fullName>
    </recommendedName>
    <alternativeName>
        <fullName evidence="27">Intestinal H(+)/peptide cotransporter</fullName>
    </alternativeName>
    <alternativeName>
        <fullName evidence="25">Oligopeptide transporter, small intestine isoform</fullName>
    </alternativeName>
    <alternativeName>
        <fullName evidence="26">Peptide transporter 1</fullName>
    </alternativeName>
</protein>
<evidence type="ECO:0000256" key="44">
    <source>
        <dbReference type="ARBA" id="ARBA00052590"/>
    </source>
</evidence>
<comment type="catalytic activity">
    <reaction evidence="39">
        <text>N(alpha)-formyl-L-methionyl-L-leucyl-L-phenylalanine(out) + 2 H(+)(out) = N(alpha)-formyl-L-methionyl-L-leucyl-L-phenylalanine(in) + 2 H(+)(in)</text>
        <dbReference type="Rhea" id="RHEA:75399"/>
        <dbReference type="ChEBI" id="CHEBI:15378"/>
        <dbReference type="ChEBI" id="CHEBI:194314"/>
    </reaction>
</comment>
<dbReference type="InterPro" id="IPR036259">
    <property type="entry name" value="MFS_trans_sf"/>
</dbReference>
<evidence type="ECO:0000256" key="45">
    <source>
        <dbReference type="RuleBase" id="RU003755"/>
    </source>
</evidence>
<comment type="catalytic activity">
    <reaction evidence="19">
        <text>glycyl-L-aspartate(out) + 2 H(+)(out) = glycyl-L-aspartate(in) + 2 H(+)(in)</text>
        <dbReference type="Rhea" id="RHEA:71687"/>
        <dbReference type="ChEBI" id="CHEBI:15378"/>
        <dbReference type="ChEBI" id="CHEBI:191204"/>
    </reaction>
    <physiologicalReaction direction="left-to-right" evidence="19">
        <dbReference type="Rhea" id="RHEA:71688"/>
    </physiologicalReaction>
    <physiologicalReaction direction="right-to-left" evidence="19">
        <dbReference type="Rhea" id="RHEA:71689"/>
    </physiologicalReaction>
</comment>
<evidence type="ECO:0000256" key="16">
    <source>
        <dbReference type="ARBA" id="ARBA00035846"/>
    </source>
</evidence>
<comment type="catalytic activity">
    <reaction evidence="43">
        <text>L-methionyl-L-phenylalanyl-L-methionine(out) + H(+)(out) = L-methionyl-L-phenylalanyl-L-methionine(in) + H(+)(in)</text>
        <dbReference type="Rhea" id="RHEA:71719"/>
        <dbReference type="ChEBI" id="CHEBI:15378"/>
        <dbReference type="ChEBI" id="CHEBI:191211"/>
    </reaction>
    <physiologicalReaction direction="left-to-right" evidence="43">
        <dbReference type="Rhea" id="RHEA:71720"/>
    </physiologicalReaction>
</comment>
<reference evidence="47" key="2">
    <citation type="submission" date="2025-08" db="UniProtKB">
        <authorList>
            <consortium name="Ensembl"/>
        </authorList>
    </citation>
    <scope>IDENTIFICATION</scope>
</reference>
<evidence type="ECO:0000256" key="41">
    <source>
        <dbReference type="ARBA" id="ARBA00052153"/>
    </source>
</evidence>
<comment type="catalytic activity">
    <reaction evidence="34">
        <text>L-tyrosylglycine(out) + H(+)(out) = L-tyrosylglycine(in) + H(+)(in)</text>
        <dbReference type="Rhea" id="RHEA:71711"/>
        <dbReference type="ChEBI" id="CHEBI:15378"/>
        <dbReference type="ChEBI" id="CHEBI:191210"/>
    </reaction>
    <physiologicalReaction direction="left-to-right" evidence="34">
        <dbReference type="Rhea" id="RHEA:71712"/>
    </physiologicalReaction>
</comment>
<keyword evidence="5" id="KW-1003">Cell membrane</keyword>
<proteinExistence type="inferred from homology"/>
<evidence type="ECO:0000256" key="5">
    <source>
        <dbReference type="ARBA" id="ARBA00022475"/>
    </source>
</evidence>
<comment type="catalytic activity">
    <reaction evidence="30">
        <text>L-aspartyl-glycine(out) + 2 H(+)(out) = L-aspartyl-glycine(in) + 2 H(+)(in)</text>
        <dbReference type="Rhea" id="RHEA:71683"/>
        <dbReference type="ChEBI" id="CHEBI:15378"/>
        <dbReference type="ChEBI" id="CHEBI:191203"/>
    </reaction>
    <physiologicalReaction direction="left-to-right" evidence="30">
        <dbReference type="Rhea" id="RHEA:71684"/>
    </physiologicalReaction>
</comment>
<evidence type="ECO:0000256" key="29">
    <source>
        <dbReference type="ARBA" id="ARBA00050347"/>
    </source>
</evidence>
<comment type="function">
    <text evidence="28">Electrogenic proton-coupled amino-acid transporter that transports oligopeptides of 2 to 4 amino acids with a preference for dipeptides. Transports neutral and monovalently charged peptides with a proton to peptide stoichiometry of 1:1 or 2:1. Primarily responsible for the absorption of dietary di- and tripeptides from the small intestinal lumen. Mediates transepithelial transport of muramyl and N-formylated bacterial dipeptides contributing to recognition of pathogenic bacteria by the mucosal immune system.</text>
</comment>
<evidence type="ECO:0000256" key="3">
    <source>
        <dbReference type="ARBA" id="ARBA00005982"/>
    </source>
</evidence>
<dbReference type="GO" id="GO:0006857">
    <property type="term" value="P:oligopeptide transport"/>
    <property type="evidence" value="ECO:0007669"/>
    <property type="project" value="InterPro"/>
</dbReference>
<comment type="catalytic activity">
    <reaction evidence="29">
        <text>L-alanyl-L-proline(out) + H(+)(out) = L-alanyl-L-proline(in) + H(+)(in)</text>
        <dbReference type="Rhea" id="RHEA:64420"/>
        <dbReference type="ChEBI" id="CHEBI:15378"/>
        <dbReference type="ChEBI" id="CHEBI:155848"/>
    </reaction>
    <physiologicalReaction direction="left-to-right" evidence="29">
        <dbReference type="Rhea" id="RHEA:64421"/>
    </physiologicalReaction>
</comment>
<dbReference type="PANTHER" id="PTHR11654">
    <property type="entry name" value="OLIGOPEPTIDE TRANSPORTER-RELATED"/>
    <property type="match status" value="1"/>
</dbReference>
<evidence type="ECO:0000256" key="11">
    <source>
        <dbReference type="ARBA" id="ARBA00023136"/>
    </source>
</evidence>
<evidence type="ECO:0000256" key="1">
    <source>
        <dbReference type="ARBA" id="ARBA00004221"/>
    </source>
</evidence>
<evidence type="ECO:0000256" key="38">
    <source>
        <dbReference type="ARBA" id="ARBA00051804"/>
    </source>
</evidence>
<evidence type="ECO:0000256" key="22">
    <source>
        <dbReference type="ARBA" id="ARBA00036857"/>
    </source>
</evidence>
<keyword evidence="10 46" id="KW-1133">Transmembrane helix</keyword>
<evidence type="ECO:0000256" key="28">
    <source>
        <dbReference type="ARBA" id="ARBA00045775"/>
    </source>
</evidence>
<feature type="transmembrane region" description="Helical" evidence="46">
    <location>
        <begin position="572"/>
        <end position="590"/>
    </location>
</feature>
<feature type="transmembrane region" description="Helical" evidence="46">
    <location>
        <begin position="129"/>
        <end position="150"/>
    </location>
</feature>
<comment type="subcellular location">
    <subcellularLocation>
        <location evidence="1">Apical cell membrane</location>
    </subcellularLocation>
    <subcellularLocation>
        <location evidence="2">Cell membrane</location>
        <topology evidence="2">Multi-pass membrane protein</topology>
    </subcellularLocation>
    <subcellularLocation>
        <location evidence="45">Membrane</location>
        <topology evidence="45">Multi-pass membrane protein</topology>
    </subcellularLocation>
</comment>
<dbReference type="Gene3D" id="1.20.1250.20">
    <property type="entry name" value="MFS general substrate transporter like domains"/>
    <property type="match status" value="2"/>
</dbReference>
<comment type="catalytic activity">
    <reaction evidence="44">
        <text>L-alanyl-L-leucyl-L-alanine(out) + H(+)(out) = L-alanyl-L-leucyl-L-alanine(in) + H(+)(in)</text>
        <dbReference type="Rhea" id="RHEA:71723"/>
        <dbReference type="ChEBI" id="CHEBI:15378"/>
        <dbReference type="ChEBI" id="CHEBI:191212"/>
    </reaction>
    <physiologicalReaction direction="left-to-right" evidence="44">
        <dbReference type="Rhea" id="RHEA:71724"/>
    </physiologicalReaction>
</comment>
<evidence type="ECO:0000256" key="10">
    <source>
        <dbReference type="ARBA" id="ARBA00022989"/>
    </source>
</evidence>
<feature type="transmembrane region" description="Helical" evidence="46">
    <location>
        <begin position="364"/>
        <end position="386"/>
    </location>
</feature>
<evidence type="ECO:0000256" key="21">
    <source>
        <dbReference type="ARBA" id="ARBA00036681"/>
    </source>
</evidence>
<evidence type="ECO:0000256" key="25">
    <source>
        <dbReference type="ARBA" id="ARBA00041329"/>
    </source>
</evidence>
<keyword evidence="9" id="KW-0653">Protein transport</keyword>
<gene>
    <name evidence="47" type="primary">SLC15A1</name>
    <name evidence="47" type="synonym">slc15a1a</name>
</gene>
<comment type="catalytic activity">
    <reaction evidence="38">
        <text>L-phenylalanyl-L-phenylalanine(out) + H(+)(out) = L-phenylalanyl-L-phenylalanine(in) + H(+)(in)</text>
        <dbReference type="Rhea" id="RHEA:71707"/>
        <dbReference type="ChEBI" id="CHEBI:15378"/>
        <dbReference type="ChEBI" id="CHEBI:191205"/>
    </reaction>
    <physiologicalReaction direction="left-to-right" evidence="38">
        <dbReference type="Rhea" id="RHEA:71708"/>
    </physiologicalReaction>
</comment>
<dbReference type="GO" id="GO:0015293">
    <property type="term" value="F:symporter activity"/>
    <property type="evidence" value="ECO:0007669"/>
    <property type="project" value="UniProtKB-KW"/>
</dbReference>
<feature type="transmembrane region" description="Helical" evidence="46">
    <location>
        <begin position="62"/>
        <end position="83"/>
    </location>
</feature>
<feature type="transmembrane region" description="Helical" evidence="46">
    <location>
        <begin position="171"/>
        <end position="191"/>
    </location>
</feature>
<dbReference type="InterPro" id="IPR018456">
    <property type="entry name" value="PTR2_symporter_CS"/>
</dbReference>
<evidence type="ECO:0000256" key="6">
    <source>
        <dbReference type="ARBA" id="ARBA00022692"/>
    </source>
</evidence>
<dbReference type="CDD" id="cd17412">
    <property type="entry name" value="MFS_SLC15A1"/>
    <property type="match status" value="1"/>
</dbReference>
<evidence type="ECO:0000256" key="37">
    <source>
        <dbReference type="ARBA" id="ARBA00051580"/>
    </source>
</evidence>
<evidence type="ECO:0000256" key="33">
    <source>
        <dbReference type="ARBA" id="ARBA00050915"/>
    </source>
</evidence>
<feature type="transmembrane region" description="Helical" evidence="46">
    <location>
        <begin position="20"/>
        <end position="42"/>
    </location>
</feature>
<comment type="catalytic activity">
    <reaction evidence="22">
        <text>an L-amino acid tripeptide(out) + H(+)(out) = an L-amino acid tripeptide(in) + H(+)(in)</text>
        <dbReference type="Rhea" id="RHEA:64400"/>
        <dbReference type="ChEBI" id="CHEBI:15378"/>
        <dbReference type="ChEBI" id="CHEBI:155837"/>
    </reaction>
    <physiologicalReaction direction="left-to-right" evidence="22">
        <dbReference type="Rhea" id="RHEA:64401"/>
    </physiologicalReaction>
</comment>
<comment type="catalytic activity">
    <reaction evidence="31">
        <text>L-lysyl-glycine(out) + H(+)(out) = L-lysyl-glycine(in) + H(+)(in)</text>
        <dbReference type="Rhea" id="RHEA:71679"/>
        <dbReference type="ChEBI" id="CHEBI:15378"/>
        <dbReference type="ChEBI" id="CHEBI:191202"/>
    </reaction>
    <physiologicalReaction direction="left-to-right" evidence="31">
        <dbReference type="Rhea" id="RHEA:71680"/>
    </physiologicalReaction>
    <physiologicalReaction direction="right-to-left" evidence="31">
        <dbReference type="Rhea" id="RHEA:71681"/>
    </physiologicalReaction>
</comment>
<reference evidence="47" key="3">
    <citation type="submission" date="2025-09" db="UniProtKB">
        <authorList>
            <consortium name="Ensembl"/>
        </authorList>
    </citation>
    <scope>IDENTIFICATION</scope>
</reference>
<evidence type="ECO:0000256" key="20">
    <source>
        <dbReference type="ARBA" id="ARBA00036515"/>
    </source>
</evidence>
<comment type="catalytic activity">
    <reaction evidence="35">
        <text>L-phenylalanyl-L-leucine(out) + H(+)(out) = L-phenylalanyl-L-leucine(in) + H(+)(in)</text>
        <dbReference type="Rhea" id="RHEA:71699"/>
        <dbReference type="ChEBI" id="CHEBI:15378"/>
        <dbReference type="ChEBI" id="CHEBI:190710"/>
    </reaction>
    <physiologicalReaction direction="left-to-right" evidence="35">
        <dbReference type="Rhea" id="RHEA:71700"/>
    </physiologicalReaction>
</comment>
<keyword evidence="6 45" id="KW-0812">Transmembrane</keyword>
<dbReference type="FunFam" id="1.20.1250.20:FF:000205">
    <property type="entry name" value="Solute carrier family 15 oligopeptide transporter member 1"/>
    <property type="match status" value="1"/>
</dbReference>
<comment type="catalytic activity">
    <reaction evidence="40">
        <text>L-leucyl-L-leucine(out) + H(+)(out) = L-leucyl-L-leucine(in) + H(+)(in)</text>
        <dbReference type="Rhea" id="RHEA:71715"/>
        <dbReference type="ChEBI" id="CHEBI:15378"/>
        <dbReference type="ChEBI" id="CHEBI:191208"/>
    </reaction>
    <physiologicalReaction direction="left-to-right" evidence="40">
        <dbReference type="Rhea" id="RHEA:71716"/>
    </physiologicalReaction>
</comment>
<keyword evidence="8" id="KW-0571">Peptide transport</keyword>
<comment type="catalytic activity">
    <reaction evidence="18">
        <text>glycylglycyl-L-proline(out) + H(+)(out) = glycylglycyl-L-proline(in) + H(+)(in)</text>
        <dbReference type="Rhea" id="RHEA:64440"/>
        <dbReference type="ChEBI" id="CHEBI:15378"/>
        <dbReference type="ChEBI" id="CHEBI:155851"/>
    </reaction>
    <physiologicalReaction direction="left-to-right" evidence="18">
        <dbReference type="Rhea" id="RHEA:64441"/>
    </physiologicalReaction>
</comment>
<dbReference type="GeneTree" id="ENSGT00940000155995"/>
<reference evidence="48" key="1">
    <citation type="submission" date="2015-09" db="EMBL/GenBank/DDBJ databases">
        <authorList>
            <person name="Sai Rama Sridatta P."/>
        </authorList>
    </citation>
    <scope>NUCLEOTIDE SEQUENCE [LARGE SCALE GENOMIC DNA]</scope>
</reference>
<evidence type="ECO:0000256" key="36">
    <source>
        <dbReference type="ARBA" id="ARBA00051565"/>
    </source>
</evidence>
<dbReference type="SUPFAM" id="SSF103473">
    <property type="entry name" value="MFS general substrate transporter"/>
    <property type="match status" value="1"/>
</dbReference>
<feature type="transmembrane region" description="Helical" evidence="46">
    <location>
        <begin position="602"/>
        <end position="623"/>
    </location>
</feature>
<evidence type="ECO:0000256" key="15">
    <source>
        <dbReference type="ARBA" id="ARBA00034998"/>
    </source>
</evidence>
<dbReference type="Ensembl" id="ENSLCAT00010060362.1">
    <property type="protein sequence ID" value="ENSLCAP00010058760.1"/>
    <property type="gene ID" value="ENSLCAG00010027270.1"/>
</dbReference>
<dbReference type="Pfam" id="PF00854">
    <property type="entry name" value="PTR2"/>
    <property type="match status" value="2"/>
</dbReference>